<dbReference type="PANTHER" id="PTHR11078">
    <property type="entry name" value="N UTILIZATION SUBSTANCE PROTEIN B-RELATED"/>
    <property type="match status" value="1"/>
</dbReference>
<dbReference type="HAMAP" id="MF_00073">
    <property type="entry name" value="NusB"/>
    <property type="match status" value="1"/>
</dbReference>
<proteinExistence type="inferred from homology"/>
<dbReference type="InterPro" id="IPR011605">
    <property type="entry name" value="NusB_fam"/>
</dbReference>
<dbReference type="EMBL" id="JAWJAY010000001">
    <property type="protein sequence ID" value="MDV2885550.1"/>
    <property type="molecule type" value="Genomic_DNA"/>
</dbReference>
<keyword evidence="4 6" id="KW-0805">Transcription regulation</keyword>
<sequence length="136" mass="15297">MNRRLARLRAAQALYQMDLTGSDVESAIESVLEDNEKQSEFFTQLVKGTTELKVKIDETISANLEGWTISRMGHVDRAIIRMAMYEMLEVEDIPVNVTFNEAIELAKAFGGDEAGRFVNGVLSKSIETLNLDRKNK</sequence>
<keyword evidence="5 6" id="KW-0804">Transcription</keyword>
<reference evidence="8" key="1">
    <citation type="submission" date="2023-10" db="EMBL/GenBank/DDBJ databases">
        <title>Screening of Alkalihalophilus pseudofirmusBZ-TG-HK211 and Its Alleviation of Salt Stress on Rapeseed Growth.</title>
        <authorList>
            <person name="Zhao B."/>
            <person name="Guo T."/>
        </authorList>
    </citation>
    <scope>NUCLEOTIDE SEQUENCE</scope>
    <source>
        <strain evidence="8">BZ-TG-HK211</strain>
    </source>
</reference>
<dbReference type="AlphaFoldDB" id="A0AAJ2NNE1"/>
<evidence type="ECO:0000256" key="6">
    <source>
        <dbReference type="HAMAP-Rule" id="MF_00073"/>
    </source>
</evidence>
<evidence type="ECO:0000313" key="9">
    <source>
        <dbReference type="Proteomes" id="UP001285636"/>
    </source>
</evidence>
<dbReference type="Gene3D" id="1.10.940.10">
    <property type="entry name" value="NusB-like"/>
    <property type="match status" value="1"/>
</dbReference>
<dbReference type="SUPFAM" id="SSF48013">
    <property type="entry name" value="NusB-like"/>
    <property type="match status" value="1"/>
</dbReference>
<comment type="similarity">
    <text evidence="1 6">Belongs to the NusB family.</text>
</comment>
<keyword evidence="3 6" id="KW-0694">RNA-binding</keyword>
<dbReference type="GO" id="GO:0031564">
    <property type="term" value="P:transcription antitermination"/>
    <property type="evidence" value="ECO:0007669"/>
    <property type="project" value="UniProtKB-KW"/>
</dbReference>
<comment type="caution">
    <text evidence="8">The sequence shown here is derived from an EMBL/GenBank/DDBJ whole genome shotgun (WGS) entry which is preliminary data.</text>
</comment>
<name>A0AAJ2NNE1_ALKPS</name>
<evidence type="ECO:0000256" key="4">
    <source>
        <dbReference type="ARBA" id="ARBA00023015"/>
    </source>
</evidence>
<protein>
    <recommendedName>
        <fullName evidence="6">Transcription antitermination protein NusB</fullName>
    </recommendedName>
    <alternativeName>
        <fullName evidence="6">Antitermination factor NusB</fullName>
    </alternativeName>
</protein>
<evidence type="ECO:0000256" key="5">
    <source>
        <dbReference type="ARBA" id="ARBA00023163"/>
    </source>
</evidence>
<dbReference type="Pfam" id="PF01029">
    <property type="entry name" value="NusB"/>
    <property type="match status" value="1"/>
</dbReference>
<feature type="domain" description="NusB/RsmB/TIM44" evidence="7">
    <location>
        <begin position="6"/>
        <end position="125"/>
    </location>
</feature>
<evidence type="ECO:0000256" key="1">
    <source>
        <dbReference type="ARBA" id="ARBA00005952"/>
    </source>
</evidence>
<dbReference type="PANTHER" id="PTHR11078:SF3">
    <property type="entry name" value="ANTITERMINATION NUSB DOMAIN-CONTAINING PROTEIN"/>
    <property type="match status" value="1"/>
</dbReference>
<keyword evidence="2 6" id="KW-0889">Transcription antitermination</keyword>
<evidence type="ECO:0000256" key="3">
    <source>
        <dbReference type="ARBA" id="ARBA00022884"/>
    </source>
</evidence>
<dbReference type="GO" id="GO:0006353">
    <property type="term" value="P:DNA-templated transcription termination"/>
    <property type="evidence" value="ECO:0007669"/>
    <property type="project" value="UniProtKB-UniRule"/>
</dbReference>
<evidence type="ECO:0000313" key="8">
    <source>
        <dbReference type="EMBL" id="MDV2885550.1"/>
    </source>
</evidence>
<dbReference type="GO" id="GO:0005829">
    <property type="term" value="C:cytosol"/>
    <property type="evidence" value="ECO:0007669"/>
    <property type="project" value="TreeGrafter"/>
</dbReference>
<dbReference type="GO" id="GO:0003723">
    <property type="term" value="F:RNA binding"/>
    <property type="evidence" value="ECO:0007669"/>
    <property type="project" value="UniProtKB-UniRule"/>
</dbReference>
<dbReference type="InterPro" id="IPR035926">
    <property type="entry name" value="NusB-like_sf"/>
</dbReference>
<accession>A0AAJ2NNE1</accession>
<dbReference type="RefSeq" id="WP_323466671.1">
    <property type="nucleotide sequence ID" value="NZ_CP144224.1"/>
</dbReference>
<dbReference type="NCBIfam" id="TIGR01951">
    <property type="entry name" value="nusB"/>
    <property type="match status" value="1"/>
</dbReference>
<organism evidence="8 9">
    <name type="scientific">Alkalihalophilus pseudofirmus</name>
    <name type="common">Bacillus pseudofirmus</name>
    <dbReference type="NCBI Taxonomy" id="79885"/>
    <lineage>
        <taxon>Bacteria</taxon>
        <taxon>Bacillati</taxon>
        <taxon>Bacillota</taxon>
        <taxon>Bacilli</taxon>
        <taxon>Bacillales</taxon>
        <taxon>Bacillaceae</taxon>
        <taxon>Alkalihalophilus</taxon>
    </lineage>
</organism>
<gene>
    <name evidence="6 8" type="primary">nusB</name>
    <name evidence="8" type="ORF">RYX45_10160</name>
</gene>
<evidence type="ECO:0000256" key="2">
    <source>
        <dbReference type="ARBA" id="ARBA00022814"/>
    </source>
</evidence>
<dbReference type="Proteomes" id="UP001285636">
    <property type="component" value="Unassembled WGS sequence"/>
</dbReference>
<comment type="function">
    <text evidence="6">Involved in transcription antitermination. Required for transcription of ribosomal RNA (rRNA) genes. Binds specifically to the boxA antiterminator sequence of the ribosomal RNA (rrn) operons.</text>
</comment>
<dbReference type="InterPro" id="IPR006027">
    <property type="entry name" value="NusB_RsmB_TIM44"/>
</dbReference>
<evidence type="ECO:0000259" key="7">
    <source>
        <dbReference type="Pfam" id="PF01029"/>
    </source>
</evidence>